<feature type="region of interest" description="Disordered" evidence="1">
    <location>
        <begin position="1"/>
        <end position="34"/>
    </location>
</feature>
<evidence type="ECO:0000313" key="3">
    <source>
        <dbReference type="Proteomes" id="UP000005952"/>
    </source>
</evidence>
<evidence type="ECO:0000256" key="1">
    <source>
        <dbReference type="SAM" id="MobiDB-lite"/>
    </source>
</evidence>
<dbReference type="AlphaFoldDB" id="N0B616"/>
<gene>
    <name evidence="2" type="ORF">HYPDE_33903</name>
</gene>
<accession>N0B616</accession>
<dbReference type="Proteomes" id="UP000005952">
    <property type="component" value="Chromosome"/>
</dbReference>
<keyword evidence="3" id="KW-1185">Reference proteome</keyword>
<dbReference type="STRING" id="670307.HYPDE_33903"/>
<evidence type="ECO:0000313" key="2">
    <source>
        <dbReference type="EMBL" id="AGK58453.1"/>
    </source>
</evidence>
<proteinExistence type="predicted"/>
<dbReference type="EMBL" id="CP005587">
    <property type="protein sequence ID" value="AGK58453.1"/>
    <property type="molecule type" value="Genomic_DNA"/>
</dbReference>
<dbReference type="HOGENOM" id="CLU_1080847_0_0_5"/>
<reference evidence="2 3" key="1">
    <citation type="journal article" date="2013" name="Genome Announc.">
        <title>Genome sequences for three denitrifying bacterial strains isolated from a uranium- and nitrate-contaminated subsurface environment.</title>
        <authorList>
            <person name="Venkatramanan R."/>
            <person name="Prakash O."/>
            <person name="Woyke T."/>
            <person name="Chain P."/>
            <person name="Goodwin L.A."/>
            <person name="Watson D."/>
            <person name="Brooks S."/>
            <person name="Kostka J.E."/>
            <person name="Green S.J."/>
        </authorList>
    </citation>
    <scope>NUCLEOTIDE SEQUENCE [LARGE SCALE GENOMIC DNA]</scope>
    <source>
        <strain evidence="2 3">1NES1</strain>
    </source>
</reference>
<organism evidence="2 3">
    <name type="scientific">Hyphomicrobium denitrificans 1NES1</name>
    <dbReference type="NCBI Taxonomy" id="670307"/>
    <lineage>
        <taxon>Bacteria</taxon>
        <taxon>Pseudomonadati</taxon>
        <taxon>Pseudomonadota</taxon>
        <taxon>Alphaproteobacteria</taxon>
        <taxon>Hyphomicrobiales</taxon>
        <taxon>Hyphomicrobiaceae</taxon>
        <taxon>Hyphomicrobium</taxon>
    </lineage>
</organism>
<sequence length="257" mass="28247">MCEASRGARVGQPDPLASRARCGQGDRPSPHGMRETVCGISRFLKWPDRNPVLGLSRSGPVPRPLIANTYAAEPVRFVLFSWRQRLRSAEPAVGACPVRLSFLHTATLLRGAGRRRVCVEENPPLDGEGRAEGEGWGEAACRVFFVWRNRLASGEPAGCAAEVAPTPTPPREGEGKCFLFARRHPRPSVAKPRRRPGIQRKARRRRKIEPSALLTLDPLISRAHGASRSASRPPCARLIRGRCFGFVLILASLVTDR</sequence>
<dbReference type="KEGG" id="hdt:HYPDE_33903"/>
<protein>
    <submittedName>
        <fullName evidence="2">Uncharacterized protein</fullName>
    </submittedName>
</protein>
<name>N0B616_9HYPH</name>